<evidence type="ECO:0000313" key="1">
    <source>
        <dbReference type="EMBL" id="JAD29125.1"/>
    </source>
</evidence>
<protein>
    <submittedName>
        <fullName evidence="1">Uncharacterized protein</fullName>
    </submittedName>
</protein>
<dbReference type="EMBL" id="GBRH01268770">
    <property type="protein sequence ID" value="JAD29125.1"/>
    <property type="molecule type" value="Transcribed_RNA"/>
</dbReference>
<accession>A0A0A8YXE3</accession>
<proteinExistence type="predicted"/>
<sequence>MVYHAIFGRPALAKFLAIPNYIFLVLKMP</sequence>
<reference evidence="1" key="1">
    <citation type="submission" date="2014-09" db="EMBL/GenBank/DDBJ databases">
        <authorList>
            <person name="Magalhaes I.L.F."/>
            <person name="Oliveira U."/>
            <person name="Santos F.R."/>
            <person name="Vidigal T.H.D.A."/>
            <person name="Brescovit A.D."/>
            <person name="Santos A.J."/>
        </authorList>
    </citation>
    <scope>NUCLEOTIDE SEQUENCE</scope>
    <source>
        <tissue evidence="1">Shoot tissue taken approximately 20 cm above the soil surface</tissue>
    </source>
</reference>
<organism evidence="1">
    <name type="scientific">Arundo donax</name>
    <name type="common">Giant reed</name>
    <name type="synonym">Donax arundinaceus</name>
    <dbReference type="NCBI Taxonomy" id="35708"/>
    <lineage>
        <taxon>Eukaryota</taxon>
        <taxon>Viridiplantae</taxon>
        <taxon>Streptophyta</taxon>
        <taxon>Embryophyta</taxon>
        <taxon>Tracheophyta</taxon>
        <taxon>Spermatophyta</taxon>
        <taxon>Magnoliopsida</taxon>
        <taxon>Liliopsida</taxon>
        <taxon>Poales</taxon>
        <taxon>Poaceae</taxon>
        <taxon>PACMAD clade</taxon>
        <taxon>Arundinoideae</taxon>
        <taxon>Arundineae</taxon>
        <taxon>Arundo</taxon>
    </lineage>
</organism>
<reference evidence="1" key="2">
    <citation type="journal article" date="2015" name="Data Brief">
        <title>Shoot transcriptome of the giant reed, Arundo donax.</title>
        <authorList>
            <person name="Barrero R.A."/>
            <person name="Guerrero F.D."/>
            <person name="Moolhuijzen P."/>
            <person name="Goolsby J.A."/>
            <person name="Tidwell J."/>
            <person name="Bellgard S.E."/>
            <person name="Bellgard M.I."/>
        </authorList>
    </citation>
    <scope>NUCLEOTIDE SEQUENCE</scope>
    <source>
        <tissue evidence="1">Shoot tissue taken approximately 20 cm above the soil surface</tissue>
    </source>
</reference>
<name>A0A0A8YXE3_ARUDO</name>
<dbReference type="AlphaFoldDB" id="A0A0A8YXE3"/>